<evidence type="ECO:0000256" key="6">
    <source>
        <dbReference type="ARBA" id="ARBA00023136"/>
    </source>
</evidence>
<dbReference type="Gene3D" id="1.20.1600.10">
    <property type="entry name" value="Outer membrane efflux proteins (OEP)"/>
    <property type="match status" value="1"/>
</dbReference>
<comment type="caution">
    <text evidence="8">The sequence shown here is derived from an EMBL/GenBank/DDBJ whole genome shotgun (WGS) entry which is preliminary data.</text>
</comment>
<dbReference type="AlphaFoldDB" id="A0A937XJV7"/>
<dbReference type="GO" id="GO:0015562">
    <property type="term" value="F:efflux transmembrane transporter activity"/>
    <property type="evidence" value="ECO:0007669"/>
    <property type="project" value="InterPro"/>
</dbReference>
<reference evidence="8" key="1">
    <citation type="submission" date="2019-03" db="EMBL/GenBank/DDBJ databases">
        <title>Lake Tanganyika Metagenome-Assembled Genomes (MAGs).</title>
        <authorList>
            <person name="Tran P."/>
        </authorList>
    </citation>
    <scope>NUCLEOTIDE SEQUENCE</scope>
    <source>
        <strain evidence="8">K_DeepCast_150m_m2_040</strain>
    </source>
</reference>
<evidence type="ECO:0000256" key="1">
    <source>
        <dbReference type="ARBA" id="ARBA00004442"/>
    </source>
</evidence>
<dbReference type="Proteomes" id="UP000779900">
    <property type="component" value="Unassembled WGS sequence"/>
</dbReference>
<dbReference type="GO" id="GO:0015288">
    <property type="term" value="F:porin activity"/>
    <property type="evidence" value="ECO:0007669"/>
    <property type="project" value="TreeGrafter"/>
</dbReference>
<evidence type="ECO:0000256" key="7">
    <source>
        <dbReference type="ARBA" id="ARBA00023237"/>
    </source>
</evidence>
<dbReference type="EMBL" id="VGIR01000172">
    <property type="protein sequence ID" value="MBM3332916.1"/>
    <property type="molecule type" value="Genomic_DNA"/>
</dbReference>
<proteinExistence type="inferred from homology"/>
<dbReference type="InterPro" id="IPR003423">
    <property type="entry name" value="OMP_efflux"/>
</dbReference>
<dbReference type="InterPro" id="IPR051906">
    <property type="entry name" value="TolC-like"/>
</dbReference>
<protein>
    <submittedName>
        <fullName evidence="8">TolC family protein</fullName>
    </submittedName>
</protein>
<dbReference type="PANTHER" id="PTHR30026">
    <property type="entry name" value="OUTER MEMBRANE PROTEIN TOLC"/>
    <property type="match status" value="1"/>
</dbReference>
<evidence type="ECO:0000313" key="8">
    <source>
        <dbReference type="EMBL" id="MBM3332916.1"/>
    </source>
</evidence>
<keyword evidence="3" id="KW-0813">Transport</keyword>
<comment type="subcellular location">
    <subcellularLocation>
        <location evidence="1">Cell outer membrane</location>
    </subcellularLocation>
</comment>
<sequence>ALDQALRGSPASTQASASRLSSGIAVGRGVNALLPAATGSLAYGRTESQVLPGFDSTVTTKSWDGSLTLSQVIFDPRVFAGVANSFIQAGYYSADAQDKQARLIFDVTSGYLGLLGARLLRDAAASAVDRADDNVRLNQEKLRLGAAARIDVMRSEVYKSQADIGLLTADKALAAANAGFLAVAGISRVVVVQPTEQLTEPARFEVANPDSLAAEIERRNPGAQLATKSGTIATINTVSAFGQVLPSVSAFWSSDYSDSAPPQSLKDWSDNDCITTGIRFSLPLLDIKAFVLDVCDAVAGSRRARAAAQAARYQVRAAAKTAVIGYEEASQRYDYARKNLELNRELYRLAQEQQRLGAISLIDFFSVETALEQAHASYITALTDTYIQTAQINYLLGRTRPETR</sequence>
<gene>
    <name evidence="8" type="ORF">FJY68_13905</name>
</gene>
<evidence type="ECO:0000256" key="4">
    <source>
        <dbReference type="ARBA" id="ARBA00022452"/>
    </source>
</evidence>
<dbReference type="GO" id="GO:0009279">
    <property type="term" value="C:cell outer membrane"/>
    <property type="evidence" value="ECO:0007669"/>
    <property type="project" value="UniProtKB-SubCell"/>
</dbReference>
<dbReference type="SUPFAM" id="SSF56954">
    <property type="entry name" value="Outer membrane efflux proteins (OEP)"/>
    <property type="match status" value="1"/>
</dbReference>
<keyword evidence="4" id="KW-1134">Transmembrane beta strand</keyword>
<keyword evidence="6" id="KW-0472">Membrane</keyword>
<evidence type="ECO:0000256" key="5">
    <source>
        <dbReference type="ARBA" id="ARBA00022692"/>
    </source>
</evidence>
<keyword evidence="5" id="KW-0812">Transmembrane</keyword>
<evidence type="ECO:0000256" key="2">
    <source>
        <dbReference type="ARBA" id="ARBA00007613"/>
    </source>
</evidence>
<keyword evidence="7" id="KW-0998">Cell outer membrane</keyword>
<organism evidence="8 9">
    <name type="scientific">candidate division WOR-3 bacterium</name>
    <dbReference type="NCBI Taxonomy" id="2052148"/>
    <lineage>
        <taxon>Bacteria</taxon>
        <taxon>Bacteria division WOR-3</taxon>
    </lineage>
</organism>
<evidence type="ECO:0000313" key="9">
    <source>
        <dbReference type="Proteomes" id="UP000779900"/>
    </source>
</evidence>
<comment type="similarity">
    <text evidence="2">Belongs to the outer membrane factor (OMF) (TC 1.B.17) family.</text>
</comment>
<evidence type="ECO:0000256" key="3">
    <source>
        <dbReference type="ARBA" id="ARBA00022448"/>
    </source>
</evidence>
<name>A0A937XJV7_UNCW3</name>
<dbReference type="GO" id="GO:1990281">
    <property type="term" value="C:efflux pump complex"/>
    <property type="evidence" value="ECO:0007669"/>
    <property type="project" value="TreeGrafter"/>
</dbReference>
<dbReference type="Pfam" id="PF02321">
    <property type="entry name" value="OEP"/>
    <property type="match status" value="1"/>
</dbReference>
<feature type="non-terminal residue" evidence="8">
    <location>
        <position position="1"/>
    </location>
</feature>
<dbReference type="PANTHER" id="PTHR30026:SF20">
    <property type="entry name" value="OUTER MEMBRANE PROTEIN TOLC"/>
    <property type="match status" value="1"/>
</dbReference>
<accession>A0A937XJV7</accession>